<dbReference type="PANTHER" id="PTHR38772">
    <property type="match status" value="1"/>
</dbReference>
<sequence length="329" mass="36886">MSIKLIAHRIDKDQRSKEISHFLREKLISDSEDAQRLLAELRKALSRKSHPGQFAEEAGEKPTFQLRLERYMKAMTDKEFITLSHDLTKLLEKGMKEQVMATGGFVVFAEHKLAEDTLLLVALLSTEARTTFDAQMNPIASATLDFDHLRHGVRVRHAGVATNEPGLLQFVAQKADGVSDYFREFLGCEKLPDTSAQGRLLISVLDEVAKEHGLDIEEANSALHNYWQQCRKEDKDLSLTGLANLLNPDNPEGILSSLNDEKYGLPGNFAPPPKRVMDSLINFSYSANGLKLQLNKVKWADKISVNKTTVQIKNAPPELIAKLQEEILT</sequence>
<protein>
    <submittedName>
        <fullName evidence="4">Nucleoid-associated protein YejK</fullName>
    </submittedName>
</protein>
<dbReference type="EMBL" id="BAABIA010000002">
    <property type="protein sequence ID" value="GAA5135266.1"/>
    <property type="molecule type" value="Genomic_DNA"/>
</dbReference>
<organism evidence="4 5">
    <name type="scientific">Prosthecobacter algae</name>
    <dbReference type="NCBI Taxonomy" id="1144682"/>
    <lineage>
        <taxon>Bacteria</taxon>
        <taxon>Pseudomonadati</taxon>
        <taxon>Verrucomicrobiota</taxon>
        <taxon>Verrucomicrobiia</taxon>
        <taxon>Verrucomicrobiales</taxon>
        <taxon>Verrucomicrobiaceae</taxon>
        <taxon>Prosthecobacter</taxon>
    </lineage>
</organism>
<dbReference type="Pfam" id="PF04245">
    <property type="entry name" value="NA37"/>
    <property type="match status" value="1"/>
</dbReference>
<keyword evidence="5" id="KW-1185">Reference proteome</keyword>
<gene>
    <name evidence="4" type="primary">yejK</name>
    <name evidence="4" type="ORF">GCM10023213_08220</name>
</gene>
<dbReference type="InterPro" id="IPR007358">
    <property type="entry name" value="Nucleoid_associated_NdpA"/>
</dbReference>
<evidence type="ECO:0000256" key="1">
    <source>
        <dbReference type="ARBA" id="ARBA00004496"/>
    </source>
</evidence>
<evidence type="ECO:0000256" key="3">
    <source>
        <dbReference type="ARBA" id="ARBA00022490"/>
    </source>
</evidence>
<name>A0ABP9NWD8_9BACT</name>
<evidence type="ECO:0000313" key="4">
    <source>
        <dbReference type="EMBL" id="GAA5135266.1"/>
    </source>
</evidence>
<comment type="caution">
    <text evidence="4">The sequence shown here is derived from an EMBL/GenBank/DDBJ whole genome shotgun (WGS) entry which is preliminary data.</text>
</comment>
<dbReference type="Proteomes" id="UP001499852">
    <property type="component" value="Unassembled WGS sequence"/>
</dbReference>
<comment type="subcellular location">
    <subcellularLocation>
        <location evidence="1">Cytoplasm</location>
    </subcellularLocation>
</comment>
<evidence type="ECO:0000256" key="2">
    <source>
        <dbReference type="ARBA" id="ARBA00009035"/>
    </source>
</evidence>
<comment type="similarity">
    <text evidence="2">Belongs to the YejK family.</text>
</comment>
<keyword evidence="3" id="KW-0963">Cytoplasm</keyword>
<evidence type="ECO:0000313" key="5">
    <source>
        <dbReference type="Proteomes" id="UP001499852"/>
    </source>
</evidence>
<dbReference type="PANTHER" id="PTHR38772:SF1">
    <property type="entry name" value="NUCLEOID-ASSOCIATED PROTEIN YEJK"/>
    <property type="match status" value="1"/>
</dbReference>
<dbReference type="RefSeq" id="WP_345735097.1">
    <property type="nucleotide sequence ID" value="NZ_BAABIA010000002.1"/>
</dbReference>
<reference evidence="5" key="1">
    <citation type="journal article" date="2019" name="Int. J. Syst. Evol. Microbiol.">
        <title>The Global Catalogue of Microorganisms (GCM) 10K type strain sequencing project: providing services to taxonomists for standard genome sequencing and annotation.</title>
        <authorList>
            <consortium name="The Broad Institute Genomics Platform"/>
            <consortium name="The Broad Institute Genome Sequencing Center for Infectious Disease"/>
            <person name="Wu L."/>
            <person name="Ma J."/>
        </authorList>
    </citation>
    <scope>NUCLEOTIDE SEQUENCE [LARGE SCALE GENOMIC DNA]</scope>
    <source>
        <strain evidence="5">JCM 18053</strain>
    </source>
</reference>
<proteinExistence type="inferred from homology"/>
<accession>A0ABP9NWD8</accession>